<gene>
    <name evidence="1" type="ORF">DI555_11010</name>
</gene>
<evidence type="ECO:0000313" key="2">
    <source>
        <dbReference type="Proteomes" id="UP000249082"/>
    </source>
</evidence>
<organism evidence="1 2">
    <name type="scientific">Novosphingobium pentaromativorans</name>
    <dbReference type="NCBI Taxonomy" id="205844"/>
    <lineage>
        <taxon>Bacteria</taxon>
        <taxon>Pseudomonadati</taxon>
        <taxon>Pseudomonadota</taxon>
        <taxon>Alphaproteobacteria</taxon>
        <taxon>Sphingomonadales</taxon>
        <taxon>Sphingomonadaceae</taxon>
        <taxon>Novosphingobium</taxon>
    </lineage>
</organism>
<dbReference type="EMBL" id="QFPX01000008">
    <property type="protein sequence ID" value="PZQ54567.1"/>
    <property type="molecule type" value="Genomic_DNA"/>
</dbReference>
<accession>A0A2W5QAQ3</accession>
<proteinExistence type="predicted"/>
<name>A0A2W5QAQ3_9SPHN</name>
<protein>
    <submittedName>
        <fullName evidence="1">Uncharacterized protein</fullName>
    </submittedName>
</protein>
<dbReference type="Proteomes" id="UP000249082">
    <property type="component" value="Unassembled WGS sequence"/>
</dbReference>
<comment type="caution">
    <text evidence="1">The sequence shown here is derived from an EMBL/GenBank/DDBJ whole genome shotgun (WGS) entry which is preliminary data.</text>
</comment>
<sequence length="156" mass="16271">MTSHHAALQRALMVATAALTLSACHGGAKDVPGDAQDHAPFHEISESDRLHVVGTEPFWSGEIAGGRMTYSTPDSPEPEVIAVSKFAGRGGLSFSGERKGAALTLAIAPGICRDGMSDRTYPYTAMLRIGAETRQGCAWTDARPGSGPSASATESR</sequence>
<reference evidence="1 2" key="1">
    <citation type="submission" date="2017-08" db="EMBL/GenBank/DDBJ databases">
        <title>Infants hospitalized years apart are colonized by the same room-sourced microbial strains.</title>
        <authorList>
            <person name="Brooks B."/>
            <person name="Olm M.R."/>
            <person name="Firek B.A."/>
            <person name="Baker R."/>
            <person name="Thomas B.C."/>
            <person name="Morowitz M.J."/>
            <person name="Banfield J.F."/>
        </authorList>
    </citation>
    <scope>NUCLEOTIDE SEQUENCE [LARGE SCALE GENOMIC DNA]</scope>
    <source>
        <strain evidence="1">S2_005_002_R2_33</strain>
    </source>
</reference>
<dbReference type="AlphaFoldDB" id="A0A2W5QAQ3"/>
<evidence type="ECO:0000313" key="1">
    <source>
        <dbReference type="EMBL" id="PZQ54567.1"/>
    </source>
</evidence>